<feature type="transmembrane region" description="Helical" evidence="2">
    <location>
        <begin position="339"/>
        <end position="359"/>
    </location>
</feature>
<dbReference type="GO" id="GO:0005886">
    <property type="term" value="C:plasma membrane"/>
    <property type="evidence" value="ECO:0007669"/>
    <property type="project" value="TreeGrafter"/>
</dbReference>
<feature type="transmembrane region" description="Helical" evidence="2">
    <location>
        <begin position="114"/>
        <end position="135"/>
    </location>
</feature>
<feature type="transmembrane region" description="Helical" evidence="2">
    <location>
        <begin position="12"/>
        <end position="32"/>
    </location>
</feature>
<reference evidence="3 4" key="1">
    <citation type="submission" date="2014-06" db="EMBL/GenBank/DDBJ databases">
        <title>Whole Genome Sequences of Three Symbiotic Endozoicomonas Bacteria.</title>
        <authorList>
            <person name="Neave M.J."/>
            <person name="Apprill A."/>
            <person name="Voolstra C.R."/>
        </authorList>
    </citation>
    <scope>NUCLEOTIDE SEQUENCE [LARGE SCALE GENOMIC DNA]</scope>
    <source>
        <strain evidence="3 4">DSM 22380</strain>
    </source>
</reference>
<comment type="caution">
    <text evidence="3">The sequence shown here is derived from an EMBL/GenBank/DDBJ whole genome shotgun (WGS) entry which is preliminary data.</text>
</comment>
<evidence type="ECO:0000256" key="2">
    <source>
        <dbReference type="SAM" id="Phobius"/>
    </source>
</evidence>
<sequence length="456" mass="49059">MAKILTIANRVGYGLGDLANTLSFGMTAGFLLVYYTDVLGISAAAAGTLFLVARIWDAINDPMMGTLCDKLFQKNNGTGDKFRPFLLKGSWLLLVSSILVFWAPEGLSDTQKLIWAYVTYIAWGMCYTFINIPYGSLATVMTQDPAERSSLAGARAMGGVIGAVAPNLVVPLFLSIFADAMGQAYLYSIALLGGIALLCHLVAYRFTEEHIKYTPTAQTSSPLSFAETLRTMSKNKPFICVSIASMLILTAMMGQGSISYYYVSQNLDGAVWIISVAAVFQVAAIIILGSVIGKLTTRFGTKKIMVSAFSGVAIASVIAFLLPTSIAGLFVFYAIGTPAFMLTHILVWANVADCIDYNYEISGQRQEGLIYSSYSFMRKMGQAIAGFIAGMGLSVIGYDAALEIQKDSTLLGIKVIMFLMPAVCAAICVLLYKSMWTLDSSSKAGDQETSAEPEVV</sequence>
<evidence type="ECO:0000313" key="3">
    <source>
        <dbReference type="EMBL" id="KEI73403.1"/>
    </source>
</evidence>
<feature type="transmembrane region" description="Helical" evidence="2">
    <location>
        <begin position="38"/>
        <end position="56"/>
    </location>
</feature>
<dbReference type="GO" id="GO:0006814">
    <property type="term" value="P:sodium ion transport"/>
    <property type="evidence" value="ECO:0007669"/>
    <property type="project" value="InterPro"/>
</dbReference>
<evidence type="ECO:0000256" key="1">
    <source>
        <dbReference type="ARBA" id="ARBA00009617"/>
    </source>
</evidence>
<dbReference type="GO" id="GO:0008643">
    <property type="term" value="P:carbohydrate transport"/>
    <property type="evidence" value="ECO:0007669"/>
    <property type="project" value="InterPro"/>
</dbReference>
<dbReference type="eggNOG" id="COG2211">
    <property type="taxonomic scope" value="Bacteria"/>
</dbReference>
<feature type="transmembrane region" description="Helical" evidence="2">
    <location>
        <begin position="269"/>
        <end position="292"/>
    </location>
</feature>
<dbReference type="Pfam" id="PF13347">
    <property type="entry name" value="MFS_2"/>
    <property type="match status" value="1"/>
</dbReference>
<dbReference type="InterPro" id="IPR001927">
    <property type="entry name" value="Na/Gal_symport"/>
</dbReference>
<dbReference type="PANTHER" id="PTHR11328:SF24">
    <property type="entry name" value="MAJOR FACILITATOR SUPERFAMILY (MFS) PROFILE DOMAIN-CONTAINING PROTEIN"/>
    <property type="match status" value="1"/>
</dbReference>
<keyword evidence="2" id="KW-0812">Transmembrane</keyword>
<dbReference type="PANTHER" id="PTHR11328">
    <property type="entry name" value="MAJOR FACILITATOR SUPERFAMILY DOMAIN-CONTAINING PROTEIN"/>
    <property type="match status" value="1"/>
</dbReference>
<dbReference type="NCBIfam" id="TIGR00792">
    <property type="entry name" value="gph"/>
    <property type="match status" value="1"/>
</dbReference>
<feature type="transmembrane region" description="Helical" evidence="2">
    <location>
        <begin position="238"/>
        <end position="263"/>
    </location>
</feature>
<keyword evidence="4" id="KW-1185">Reference proteome</keyword>
<dbReference type="GO" id="GO:0015293">
    <property type="term" value="F:symporter activity"/>
    <property type="evidence" value="ECO:0007669"/>
    <property type="project" value="InterPro"/>
</dbReference>
<dbReference type="STRING" id="305900.GV64_24140"/>
<keyword evidence="2" id="KW-1133">Transmembrane helix</keyword>
<feature type="transmembrane region" description="Helical" evidence="2">
    <location>
        <begin position="304"/>
        <end position="333"/>
    </location>
</feature>
<feature type="transmembrane region" description="Helical" evidence="2">
    <location>
        <begin position="380"/>
        <end position="398"/>
    </location>
</feature>
<feature type="transmembrane region" description="Helical" evidence="2">
    <location>
        <begin position="410"/>
        <end position="432"/>
    </location>
</feature>
<organism evidence="3 4">
    <name type="scientific">Endozoicomonas elysicola</name>
    <dbReference type="NCBI Taxonomy" id="305900"/>
    <lineage>
        <taxon>Bacteria</taxon>
        <taxon>Pseudomonadati</taxon>
        <taxon>Pseudomonadota</taxon>
        <taxon>Gammaproteobacteria</taxon>
        <taxon>Oceanospirillales</taxon>
        <taxon>Endozoicomonadaceae</taxon>
        <taxon>Endozoicomonas</taxon>
    </lineage>
</organism>
<protein>
    <recommendedName>
        <fullName evidence="5">Sugar transporter</fullName>
    </recommendedName>
</protein>
<dbReference type="Gene3D" id="1.20.1250.20">
    <property type="entry name" value="MFS general substrate transporter like domains"/>
    <property type="match status" value="2"/>
</dbReference>
<dbReference type="CDD" id="cd17332">
    <property type="entry name" value="MFS_MelB_like"/>
    <property type="match status" value="1"/>
</dbReference>
<evidence type="ECO:0000313" key="4">
    <source>
        <dbReference type="Proteomes" id="UP000027997"/>
    </source>
</evidence>
<feature type="transmembrane region" description="Helical" evidence="2">
    <location>
        <begin position="184"/>
        <end position="204"/>
    </location>
</feature>
<feature type="transmembrane region" description="Helical" evidence="2">
    <location>
        <begin position="156"/>
        <end position="178"/>
    </location>
</feature>
<keyword evidence="2" id="KW-0472">Membrane</keyword>
<dbReference type="Proteomes" id="UP000027997">
    <property type="component" value="Unassembled WGS sequence"/>
</dbReference>
<feature type="transmembrane region" description="Helical" evidence="2">
    <location>
        <begin position="85"/>
        <end position="102"/>
    </location>
</feature>
<gene>
    <name evidence="3" type="ORF">GV64_24140</name>
</gene>
<dbReference type="InterPro" id="IPR039672">
    <property type="entry name" value="MFS_2"/>
</dbReference>
<evidence type="ECO:0008006" key="5">
    <source>
        <dbReference type="Google" id="ProtNLM"/>
    </source>
</evidence>
<comment type="similarity">
    <text evidence="1">Belongs to the sodium:galactoside symporter (TC 2.A.2) family.</text>
</comment>
<dbReference type="RefSeq" id="WP_020583238.1">
    <property type="nucleotide sequence ID" value="NZ_JOJP01000001.1"/>
</dbReference>
<proteinExistence type="inferred from homology"/>
<dbReference type="InterPro" id="IPR036259">
    <property type="entry name" value="MFS_trans_sf"/>
</dbReference>
<name>A0A081KGX7_9GAMM</name>
<dbReference type="AlphaFoldDB" id="A0A081KGX7"/>
<accession>A0A081KGX7</accession>
<dbReference type="SUPFAM" id="SSF103473">
    <property type="entry name" value="MFS general substrate transporter"/>
    <property type="match status" value="1"/>
</dbReference>
<dbReference type="EMBL" id="JOJP01000001">
    <property type="protein sequence ID" value="KEI73403.1"/>
    <property type="molecule type" value="Genomic_DNA"/>
</dbReference>